<dbReference type="EMBL" id="CACVBM020001160">
    <property type="protein sequence ID" value="CAA7035532.1"/>
    <property type="molecule type" value="Genomic_DNA"/>
</dbReference>
<keyword evidence="4" id="KW-1185">Reference proteome</keyword>
<evidence type="ECO:0000313" key="3">
    <source>
        <dbReference type="EMBL" id="CAA7057045.1"/>
    </source>
</evidence>
<dbReference type="AlphaFoldDB" id="A0A6D2JEU2"/>
<proteinExistence type="predicted"/>
<reference evidence="2 4" key="1">
    <citation type="submission" date="2020-01" db="EMBL/GenBank/DDBJ databases">
        <authorList>
            <person name="Mishra B."/>
        </authorList>
    </citation>
    <scope>NUCLEOTIDE SEQUENCE [LARGE SCALE GENOMIC DNA]</scope>
</reference>
<evidence type="ECO:0000256" key="1">
    <source>
        <dbReference type="SAM" id="MobiDB-lite"/>
    </source>
</evidence>
<gene>
    <name evidence="2" type="ORF">MERR_LOCUS22767</name>
    <name evidence="3" type="ORF">MERR_LOCUS44281</name>
</gene>
<dbReference type="Proteomes" id="UP000467841">
    <property type="component" value="Unassembled WGS sequence"/>
</dbReference>
<name>A0A6D2JEU2_9BRAS</name>
<evidence type="ECO:0000313" key="4">
    <source>
        <dbReference type="Proteomes" id="UP000467841"/>
    </source>
</evidence>
<feature type="region of interest" description="Disordered" evidence="1">
    <location>
        <begin position="1"/>
        <end position="104"/>
    </location>
</feature>
<accession>A0A6D2JEU2</accession>
<dbReference type="EMBL" id="CACVBM020001669">
    <property type="protein sequence ID" value="CAA7057045.1"/>
    <property type="molecule type" value="Genomic_DNA"/>
</dbReference>
<evidence type="ECO:0000313" key="2">
    <source>
        <dbReference type="EMBL" id="CAA7035532.1"/>
    </source>
</evidence>
<sequence length="104" mass="11312">MPREPGSNASRPCDLSHVPRPIAPPNQESRAPRSAKKHRPSPSSGRPQRPTTKPIGHDRSDSGHDLIDRPIVPTDSSNAAVDPKLFLKPDLHNSSPKSAPTYQD</sequence>
<protein>
    <submittedName>
        <fullName evidence="2">Uncharacterized protein</fullName>
    </submittedName>
</protein>
<feature type="compositionally biased region" description="Polar residues" evidence="1">
    <location>
        <begin position="92"/>
        <end position="104"/>
    </location>
</feature>
<feature type="compositionally biased region" description="Basic and acidic residues" evidence="1">
    <location>
        <begin position="55"/>
        <end position="68"/>
    </location>
</feature>
<feature type="compositionally biased region" description="Low complexity" evidence="1">
    <location>
        <begin position="41"/>
        <end position="50"/>
    </location>
</feature>
<organism evidence="2 4">
    <name type="scientific">Microthlaspi erraticum</name>
    <dbReference type="NCBI Taxonomy" id="1685480"/>
    <lineage>
        <taxon>Eukaryota</taxon>
        <taxon>Viridiplantae</taxon>
        <taxon>Streptophyta</taxon>
        <taxon>Embryophyta</taxon>
        <taxon>Tracheophyta</taxon>
        <taxon>Spermatophyta</taxon>
        <taxon>Magnoliopsida</taxon>
        <taxon>eudicotyledons</taxon>
        <taxon>Gunneridae</taxon>
        <taxon>Pentapetalae</taxon>
        <taxon>rosids</taxon>
        <taxon>malvids</taxon>
        <taxon>Brassicales</taxon>
        <taxon>Brassicaceae</taxon>
        <taxon>Coluteocarpeae</taxon>
        <taxon>Microthlaspi</taxon>
    </lineage>
</organism>